<dbReference type="InterPro" id="IPR036465">
    <property type="entry name" value="vWFA_dom_sf"/>
</dbReference>
<evidence type="ECO:0000259" key="2">
    <source>
        <dbReference type="Pfam" id="PF09967"/>
    </source>
</evidence>
<proteinExistence type="predicted"/>
<feature type="domain" description="VWA-like" evidence="2">
    <location>
        <begin position="315"/>
        <end position="436"/>
    </location>
</feature>
<evidence type="ECO:0000313" key="4">
    <source>
        <dbReference type="EMBL" id="GAA0350882.1"/>
    </source>
</evidence>
<accession>A0ABN0WYX6</accession>
<keyword evidence="5" id="KW-1185">Reference proteome</keyword>
<sequence>MRCHRTDELPLEERQKWAAARVWAAHQAPYLSTALLTLDPVVVDATATDAQAVGDDVDVLDRDLRDAPAGAPIDVSRFPTDTEWHVYIGPATLRALEVPQIGFWLIHQVTHLLREHAARYPGALSFGDDDAPEPTSTRNPDQRRWNLSADAEIADAAAVAGRPPPDDSVAPERLGLEAGQTSEHYWTALGERAEPVPQALADVDCGTGCDGRPRPWNCGWPGLSKFGAQLTSLETARRIRDHIKSRDDIPAGWLRWATDLLEPSVNWRRVLAAQVRRGVANVAGRVDFTYRKPSRRAAALPGVIMPSMHQPLPVVAVVIDTSGSMSDAMLGQALGEVNGVLHGLGIGRGQLKVITCDVEAYAPQAVHQVADLRLAGGGGTDMRTGLAAAVNLRPRPDLIVALTDGHSPWPNTPPRKTRVVIGLMDPTGEAPDWADSVLIGDQHDD</sequence>
<feature type="region of interest" description="Disordered" evidence="1">
    <location>
        <begin position="124"/>
        <end position="144"/>
    </location>
</feature>
<dbReference type="EMBL" id="BAAABM010000045">
    <property type="protein sequence ID" value="GAA0350882.1"/>
    <property type="molecule type" value="Genomic_DNA"/>
</dbReference>
<dbReference type="Pfam" id="PF09967">
    <property type="entry name" value="DUF2201"/>
    <property type="match status" value="1"/>
</dbReference>
<dbReference type="InterPro" id="IPR018698">
    <property type="entry name" value="VWA-like_dom"/>
</dbReference>
<dbReference type="RefSeq" id="WP_252806640.1">
    <property type="nucleotide sequence ID" value="NZ_BAAABM010000045.1"/>
</dbReference>
<comment type="caution">
    <text evidence="4">The sequence shown here is derived from an EMBL/GenBank/DDBJ whole genome shotgun (WGS) entry which is preliminary data.</text>
</comment>
<dbReference type="Pfam" id="PF13203">
    <property type="entry name" value="DUF2201_N"/>
    <property type="match status" value="1"/>
</dbReference>
<protein>
    <submittedName>
        <fullName evidence="4">VWA-like domain-containing protein</fullName>
    </submittedName>
</protein>
<dbReference type="SUPFAM" id="SSF53300">
    <property type="entry name" value="vWA-like"/>
    <property type="match status" value="1"/>
</dbReference>
<gene>
    <name evidence="4" type="ORF">GCM10010151_45630</name>
</gene>
<dbReference type="Proteomes" id="UP001501822">
    <property type="component" value="Unassembled WGS sequence"/>
</dbReference>
<organism evidence="4 5">
    <name type="scientific">Actinoallomurus spadix</name>
    <dbReference type="NCBI Taxonomy" id="79912"/>
    <lineage>
        <taxon>Bacteria</taxon>
        <taxon>Bacillati</taxon>
        <taxon>Actinomycetota</taxon>
        <taxon>Actinomycetes</taxon>
        <taxon>Streptosporangiales</taxon>
        <taxon>Thermomonosporaceae</taxon>
        <taxon>Actinoallomurus</taxon>
    </lineage>
</organism>
<dbReference type="InterPro" id="IPR025154">
    <property type="entry name" value="Put_metallopeptidase_dom"/>
</dbReference>
<evidence type="ECO:0000259" key="3">
    <source>
        <dbReference type="Pfam" id="PF13203"/>
    </source>
</evidence>
<dbReference type="PANTHER" id="PTHR38730:SF1">
    <property type="entry name" value="SLL7028 PROTEIN"/>
    <property type="match status" value="1"/>
</dbReference>
<feature type="domain" description="Putative metallopeptidase" evidence="3">
    <location>
        <begin position="80"/>
        <end position="308"/>
    </location>
</feature>
<evidence type="ECO:0000313" key="5">
    <source>
        <dbReference type="Proteomes" id="UP001501822"/>
    </source>
</evidence>
<dbReference type="Gene3D" id="3.40.50.410">
    <property type="entry name" value="von Willebrand factor, type A domain"/>
    <property type="match status" value="1"/>
</dbReference>
<dbReference type="PANTHER" id="PTHR38730">
    <property type="entry name" value="SLL7028 PROTEIN"/>
    <property type="match status" value="1"/>
</dbReference>
<name>A0ABN0WYX6_9ACTN</name>
<reference evidence="4 5" key="1">
    <citation type="journal article" date="2019" name="Int. J. Syst. Evol. Microbiol.">
        <title>The Global Catalogue of Microorganisms (GCM) 10K type strain sequencing project: providing services to taxonomists for standard genome sequencing and annotation.</title>
        <authorList>
            <consortium name="The Broad Institute Genomics Platform"/>
            <consortium name="The Broad Institute Genome Sequencing Center for Infectious Disease"/>
            <person name="Wu L."/>
            <person name="Ma J."/>
        </authorList>
    </citation>
    <scope>NUCLEOTIDE SEQUENCE [LARGE SCALE GENOMIC DNA]</scope>
    <source>
        <strain evidence="4 5">JCM 3146</strain>
    </source>
</reference>
<evidence type="ECO:0000256" key="1">
    <source>
        <dbReference type="SAM" id="MobiDB-lite"/>
    </source>
</evidence>